<proteinExistence type="predicted"/>
<name>A0A918D9W2_9ACTN</name>
<dbReference type="Proteomes" id="UP000600365">
    <property type="component" value="Unassembled WGS sequence"/>
</dbReference>
<evidence type="ECO:0000256" key="1">
    <source>
        <dbReference type="SAM" id="MobiDB-lite"/>
    </source>
</evidence>
<sequence>MVAGSGFPGRGTPPNVAVMAPIPTPPAEPQDSPESYVGLEANSAERRAREHGWSSVRSLPPGAIITMEYRFGRLNFEVTDGRVTRCWKG</sequence>
<dbReference type="EMBL" id="BMMM01000023">
    <property type="protein sequence ID" value="GGN89934.1"/>
    <property type="molecule type" value="Genomic_DNA"/>
</dbReference>
<protein>
    <recommendedName>
        <fullName evidence="4">Proteinase inhibitor I78</fullName>
    </recommendedName>
</protein>
<evidence type="ECO:0000313" key="3">
    <source>
        <dbReference type="Proteomes" id="UP000600365"/>
    </source>
</evidence>
<evidence type="ECO:0000313" key="2">
    <source>
        <dbReference type="EMBL" id="GGN89934.1"/>
    </source>
</evidence>
<dbReference type="InterPro" id="IPR021719">
    <property type="entry name" value="Prot_inh_I78"/>
</dbReference>
<dbReference type="Gene3D" id="3.30.10.10">
    <property type="entry name" value="Trypsin Inhibitor V, subunit A"/>
    <property type="match status" value="1"/>
</dbReference>
<reference evidence="2 3" key="1">
    <citation type="journal article" date="2014" name="Int. J. Syst. Evol. Microbiol.">
        <title>Complete genome sequence of Corynebacterium casei LMG S-19264T (=DSM 44701T), isolated from a smear-ripened cheese.</title>
        <authorList>
            <consortium name="US DOE Joint Genome Institute (JGI-PGF)"/>
            <person name="Walter F."/>
            <person name="Albersmeier A."/>
            <person name="Kalinowski J."/>
            <person name="Ruckert C."/>
        </authorList>
    </citation>
    <scope>NUCLEOTIDE SEQUENCE [LARGE SCALE GENOMIC DNA]</scope>
    <source>
        <strain evidence="2 3">CGMCC 4.7111</strain>
    </source>
</reference>
<organism evidence="2 3">
    <name type="scientific">Streptomyces albiflavescens</name>
    <dbReference type="NCBI Taxonomy" id="1623582"/>
    <lineage>
        <taxon>Bacteria</taxon>
        <taxon>Bacillati</taxon>
        <taxon>Actinomycetota</taxon>
        <taxon>Actinomycetes</taxon>
        <taxon>Kitasatosporales</taxon>
        <taxon>Streptomycetaceae</taxon>
        <taxon>Streptomyces</taxon>
    </lineage>
</organism>
<feature type="region of interest" description="Disordered" evidence="1">
    <location>
        <begin position="1"/>
        <end position="35"/>
    </location>
</feature>
<evidence type="ECO:0008006" key="4">
    <source>
        <dbReference type="Google" id="ProtNLM"/>
    </source>
</evidence>
<keyword evidence="3" id="KW-1185">Reference proteome</keyword>
<comment type="caution">
    <text evidence="2">The sequence shown here is derived from an EMBL/GenBank/DDBJ whole genome shotgun (WGS) entry which is preliminary data.</text>
</comment>
<gene>
    <name evidence="2" type="ORF">GCM10011579_085330</name>
</gene>
<accession>A0A918D9W2</accession>
<dbReference type="AlphaFoldDB" id="A0A918D9W2"/>
<dbReference type="Pfam" id="PF11720">
    <property type="entry name" value="Inhibitor_I78"/>
    <property type="match status" value="1"/>
</dbReference>